<dbReference type="GO" id="GO:0016787">
    <property type="term" value="F:hydrolase activity"/>
    <property type="evidence" value="ECO:0007669"/>
    <property type="project" value="UniProtKB-KW"/>
</dbReference>
<dbReference type="KEGG" id="erz:ER308_19740"/>
<feature type="domain" description="Metallo-beta-lactamase" evidence="1">
    <location>
        <begin position="25"/>
        <end position="224"/>
    </location>
</feature>
<dbReference type="SUPFAM" id="SSF56281">
    <property type="entry name" value="Metallo-hydrolase/oxidoreductase"/>
    <property type="match status" value="1"/>
</dbReference>
<keyword evidence="3" id="KW-1185">Reference proteome</keyword>
<dbReference type="InterPro" id="IPR036866">
    <property type="entry name" value="RibonucZ/Hydroxyglut_hydro"/>
</dbReference>
<dbReference type="EMBL" id="CP036402">
    <property type="protein sequence ID" value="QBI21579.1"/>
    <property type="molecule type" value="Genomic_DNA"/>
</dbReference>
<name>A0A411YK38_9ACTN</name>
<dbReference type="PANTHER" id="PTHR42951:SF22">
    <property type="entry name" value="METALLO BETA-LACTAMASE SUPERFAMILY LIPOPROTEIN"/>
    <property type="match status" value="1"/>
</dbReference>
<dbReference type="AlphaFoldDB" id="A0A411YK38"/>
<protein>
    <submittedName>
        <fullName evidence="2">MBL fold metallo-hydrolase</fullName>
    </submittedName>
</protein>
<evidence type="ECO:0000313" key="3">
    <source>
        <dbReference type="Proteomes" id="UP000291469"/>
    </source>
</evidence>
<dbReference type="InterPro" id="IPR050855">
    <property type="entry name" value="NDM-1-like"/>
</dbReference>
<dbReference type="Gene3D" id="3.60.15.10">
    <property type="entry name" value="Ribonuclease Z/Hydroxyacylglutathione hydrolase-like"/>
    <property type="match status" value="1"/>
</dbReference>
<dbReference type="PANTHER" id="PTHR42951">
    <property type="entry name" value="METALLO-BETA-LACTAMASE DOMAIN-CONTAINING"/>
    <property type="match status" value="1"/>
</dbReference>
<dbReference type="CDD" id="cd07726">
    <property type="entry name" value="ST1585-like_MBL-fold"/>
    <property type="match status" value="1"/>
</dbReference>
<dbReference type="RefSeq" id="WP_131156571.1">
    <property type="nucleotide sequence ID" value="NZ_CP036402.1"/>
</dbReference>
<dbReference type="InterPro" id="IPR037482">
    <property type="entry name" value="ST1585_MBL-fold"/>
</dbReference>
<evidence type="ECO:0000313" key="2">
    <source>
        <dbReference type="EMBL" id="QBI21579.1"/>
    </source>
</evidence>
<dbReference type="InterPro" id="IPR001279">
    <property type="entry name" value="Metallo-B-lactamas"/>
</dbReference>
<accession>A0A411YK38</accession>
<dbReference type="Pfam" id="PF00753">
    <property type="entry name" value="Lactamase_B"/>
    <property type="match status" value="1"/>
</dbReference>
<organism evidence="2 3">
    <name type="scientific">Egibacter rhizosphaerae</name>
    <dbReference type="NCBI Taxonomy" id="1670831"/>
    <lineage>
        <taxon>Bacteria</taxon>
        <taxon>Bacillati</taxon>
        <taxon>Actinomycetota</taxon>
        <taxon>Nitriliruptoria</taxon>
        <taxon>Egibacterales</taxon>
        <taxon>Egibacteraceae</taxon>
        <taxon>Egibacter</taxon>
    </lineage>
</organism>
<dbReference type="SMART" id="SM00849">
    <property type="entry name" value="Lactamase_B"/>
    <property type="match status" value="1"/>
</dbReference>
<reference evidence="2 3" key="1">
    <citation type="submission" date="2019-01" db="EMBL/GenBank/DDBJ databases">
        <title>Egibacter rhizosphaerae EGI 80759T.</title>
        <authorList>
            <person name="Chen D.-D."/>
            <person name="Tian Y."/>
            <person name="Jiao J.-Y."/>
            <person name="Zhang X.-T."/>
            <person name="Zhang Y.-G."/>
            <person name="Zhang Y."/>
            <person name="Xiao M."/>
            <person name="Shu W.-S."/>
            <person name="Li W.-J."/>
        </authorList>
    </citation>
    <scope>NUCLEOTIDE SEQUENCE [LARGE SCALE GENOMIC DNA]</scope>
    <source>
        <strain evidence="2 3">EGI 80759</strain>
    </source>
</reference>
<sequence length="318" mass="34186">MAGTTEALPAGIRAIDTHTAGMTQVTAGYLIEAPRPALIECGPALSVDNVISALRELGMDPDDLAYLVLSHIHLDHAGGAGDVAAAFPNAHVVVSEVGARHLVDPEKLNASSRRVYGELMDTVYGDCTPVEQPRVLGVGDGDVLDLGGGRRLDLLYTPGHAKHHISAFDRDSGSLFVGDSVGVKMPGMRVIRPATPPPDFDLVLAQRTLTRYRGLAPARVYLAHYGPVDPADEALAEASERLAAWFETAEAAWREHSELDHIAETLAYRFADDVVPDPDDPDAERRVRLLSGFESNAAGLMRYLDLRAEGRVTAAEDR</sequence>
<dbReference type="OrthoDB" id="2971563at2"/>
<proteinExistence type="predicted"/>
<dbReference type="Proteomes" id="UP000291469">
    <property type="component" value="Chromosome"/>
</dbReference>
<evidence type="ECO:0000259" key="1">
    <source>
        <dbReference type="SMART" id="SM00849"/>
    </source>
</evidence>
<gene>
    <name evidence="2" type="ORF">ER308_19740</name>
</gene>
<keyword evidence="2" id="KW-0378">Hydrolase</keyword>